<dbReference type="EMBL" id="QEQK01000015">
    <property type="protein sequence ID" value="PWN54980.1"/>
    <property type="molecule type" value="Genomic_DNA"/>
</dbReference>
<dbReference type="GO" id="GO:0006935">
    <property type="term" value="P:chemotaxis"/>
    <property type="evidence" value="ECO:0007669"/>
    <property type="project" value="UniProtKB-ARBA"/>
</dbReference>
<dbReference type="SMART" id="SM00283">
    <property type="entry name" value="MA"/>
    <property type="match status" value="1"/>
</dbReference>
<dbReference type="Gene3D" id="1.10.287.950">
    <property type="entry name" value="Methyl-accepting chemotaxis protein"/>
    <property type="match status" value="1"/>
</dbReference>
<feature type="compositionally biased region" description="Acidic residues" evidence="4">
    <location>
        <begin position="384"/>
        <end position="393"/>
    </location>
</feature>
<dbReference type="PANTHER" id="PTHR32089:SF112">
    <property type="entry name" value="LYSOZYME-LIKE PROTEIN-RELATED"/>
    <property type="match status" value="1"/>
</dbReference>
<dbReference type="Pfam" id="PF00015">
    <property type="entry name" value="MCPsignal"/>
    <property type="match status" value="1"/>
</dbReference>
<gene>
    <name evidence="6" type="ORF">DEH80_14680</name>
</gene>
<dbReference type="PANTHER" id="PTHR32089">
    <property type="entry name" value="METHYL-ACCEPTING CHEMOTAXIS PROTEIN MCPB"/>
    <property type="match status" value="1"/>
</dbReference>
<evidence type="ECO:0000313" key="7">
    <source>
        <dbReference type="Proteomes" id="UP000251800"/>
    </source>
</evidence>
<reference evidence="6 7" key="1">
    <citation type="submission" date="2018-05" db="EMBL/GenBank/DDBJ databases">
        <title>Abyssibacter profundi OUC007T gen. nov., sp. nov, a marine bacterium isolated from seawater of the Mariana Trench.</title>
        <authorList>
            <person name="Zhou S."/>
        </authorList>
    </citation>
    <scope>NUCLEOTIDE SEQUENCE [LARGE SCALE GENOMIC DNA]</scope>
    <source>
        <strain evidence="6 7">OUC007</strain>
    </source>
</reference>
<evidence type="ECO:0000256" key="1">
    <source>
        <dbReference type="ARBA" id="ARBA00004370"/>
    </source>
</evidence>
<dbReference type="GO" id="GO:0016020">
    <property type="term" value="C:membrane"/>
    <property type="evidence" value="ECO:0007669"/>
    <property type="project" value="UniProtKB-SubCell"/>
</dbReference>
<dbReference type="SUPFAM" id="SSF58104">
    <property type="entry name" value="Methyl-accepting chemotaxis protein (MCP) signaling domain"/>
    <property type="match status" value="1"/>
</dbReference>
<feature type="region of interest" description="Disordered" evidence="4">
    <location>
        <begin position="366"/>
        <end position="393"/>
    </location>
</feature>
<evidence type="ECO:0000313" key="6">
    <source>
        <dbReference type="EMBL" id="PWN54980.1"/>
    </source>
</evidence>
<sequence length="393" mass="42826">MPTPDIKILLALAGLTVAHVVTALSGAPAMLLWGTTAGLLLVLGWVGWTIWQRVHSAEDHEQTLQQNKALLDELGVSAKNEMLEVRSEVERVNGLVREAVSELGSSFSAISQTSRSQQDAVSGLVAQTSDDSGVNVREFAVRAGTLVEQLVTLLQEESQRSSSTLGQIDQMSKQLDAIFELLEDVKSIADQTNLLALNAAIEAARAGDAGRGFAVVAEEVRSLSERSTTFNEQIRGLAHDARDSMTKVRQTVQNMASRDLEASAQAKVQADDLVTQVESIDNKLSNGINRVSDCREQIEIAVQKAVRSLQFEDIATQALGSVGDHLDRLEHISREALVLTGLLPKSAEGASADRVRELQQFNQRIQPARQEWKKPPHHPVTQESMDEGSIELF</sequence>
<evidence type="ECO:0000259" key="5">
    <source>
        <dbReference type="PROSITE" id="PS50111"/>
    </source>
</evidence>
<dbReference type="InterPro" id="IPR004089">
    <property type="entry name" value="MCPsignal_dom"/>
</dbReference>
<proteinExistence type="predicted"/>
<dbReference type="Proteomes" id="UP000251800">
    <property type="component" value="Unassembled WGS sequence"/>
</dbReference>
<dbReference type="AlphaFoldDB" id="A0A383XQS6"/>
<dbReference type="OrthoDB" id="5573670at2"/>
<evidence type="ECO:0000256" key="4">
    <source>
        <dbReference type="SAM" id="MobiDB-lite"/>
    </source>
</evidence>
<accession>A0A383XQS6</accession>
<evidence type="ECO:0000256" key="2">
    <source>
        <dbReference type="ARBA" id="ARBA00023224"/>
    </source>
</evidence>
<dbReference type="PROSITE" id="PS50111">
    <property type="entry name" value="CHEMOTAXIS_TRANSDUC_2"/>
    <property type="match status" value="1"/>
</dbReference>
<comment type="subcellular location">
    <subcellularLocation>
        <location evidence="1">Membrane</location>
    </subcellularLocation>
</comment>
<comment type="caution">
    <text evidence="6">The sequence shown here is derived from an EMBL/GenBank/DDBJ whole genome shotgun (WGS) entry which is preliminary data.</text>
</comment>
<organism evidence="6 7">
    <name type="scientific">Abyssibacter profundi</name>
    <dbReference type="NCBI Taxonomy" id="2182787"/>
    <lineage>
        <taxon>Bacteria</taxon>
        <taxon>Pseudomonadati</taxon>
        <taxon>Pseudomonadota</taxon>
        <taxon>Gammaproteobacteria</taxon>
        <taxon>Chromatiales</taxon>
        <taxon>Oceanococcaceae</taxon>
        <taxon>Abyssibacter</taxon>
    </lineage>
</organism>
<name>A0A383XQS6_9GAMM</name>
<keyword evidence="7" id="KW-1185">Reference proteome</keyword>
<protein>
    <submittedName>
        <fullName evidence="6">Chemotaxis protein</fullName>
    </submittedName>
</protein>
<feature type="domain" description="Methyl-accepting transducer" evidence="5">
    <location>
        <begin position="84"/>
        <end position="320"/>
    </location>
</feature>
<keyword evidence="2 3" id="KW-0807">Transducer</keyword>
<dbReference type="GO" id="GO:0007165">
    <property type="term" value="P:signal transduction"/>
    <property type="evidence" value="ECO:0007669"/>
    <property type="project" value="UniProtKB-KW"/>
</dbReference>
<evidence type="ECO:0000256" key="3">
    <source>
        <dbReference type="PROSITE-ProRule" id="PRU00284"/>
    </source>
</evidence>